<dbReference type="Proteomes" id="UP000292957">
    <property type="component" value="Unassembled WGS sequence"/>
</dbReference>
<feature type="region of interest" description="Disordered" evidence="1">
    <location>
        <begin position="1"/>
        <end position="24"/>
    </location>
</feature>
<dbReference type="EMBL" id="ML143387">
    <property type="protein sequence ID" value="TBU34946.1"/>
    <property type="molecule type" value="Genomic_DNA"/>
</dbReference>
<accession>A0A4Q9N7Q3</accession>
<organism evidence="2">
    <name type="scientific">Dichomitus squalens</name>
    <dbReference type="NCBI Taxonomy" id="114155"/>
    <lineage>
        <taxon>Eukaryota</taxon>
        <taxon>Fungi</taxon>
        <taxon>Dikarya</taxon>
        <taxon>Basidiomycota</taxon>
        <taxon>Agaricomycotina</taxon>
        <taxon>Agaricomycetes</taxon>
        <taxon>Polyporales</taxon>
        <taxon>Polyporaceae</taxon>
        <taxon>Dichomitus</taxon>
    </lineage>
</organism>
<name>A0A4Q9N7Q3_9APHY</name>
<feature type="region of interest" description="Disordered" evidence="1">
    <location>
        <begin position="50"/>
        <end position="71"/>
    </location>
</feature>
<sequence length="71" mass="7477">MFKSCARFQPALGPESAGVEGGWGLQQGWSGRGGDVRQVVCGGVWEADVSRDSRKEKSPSPLGSCLVVPTK</sequence>
<reference evidence="2" key="1">
    <citation type="submission" date="2019-01" db="EMBL/GenBank/DDBJ databases">
        <title>Draft genome sequences of three monokaryotic isolates of the white-rot basidiomycete fungus Dichomitus squalens.</title>
        <authorList>
            <consortium name="DOE Joint Genome Institute"/>
            <person name="Lopez S.C."/>
            <person name="Andreopoulos B."/>
            <person name="Pangilinan J."/>
            <person name="Lipzen A."/>
            <person name="Riley R."/>
            <person name="Ahrendt S."/>
            <person name="Ng V."/>
            <person name="Barry K."/>
            <person name="Daum C."/>
            <person name="Grigoriev I.V."/>
            <person name="Hilden K.S."/>
            <person name="Makela M.R."/>
            <person name="de Vries R.P."/>
        </authorList>
    </citation>
    <scope>NUCLEOTIDE SEQUENCE [LARGE SCALE GENOMIC DNA]</scope>
    <source>
        <strain evidence="2">OM18370.1</strain>
    </source>
</reference>
<gene>
    <name evidence="2" type="ORF">BD311DRAFT_745297</name>
</gene>
<protein>
    <submittedName>
        <fullName evidence="2">Uncharacterized protein</fullName>
    </submittedName>
</protein>
<proteinExistence type="predicted"/>
<evidence type="ECO:0000256" key="1">
    <source>
        <dbReference type="SAM" id="MobiDB-lite"/>
    </source>
</evidence>
<dbReference type="AlphaFoldDB" id="A0A4Q9N7Q3"/>
<evidence type="ECO:0000313" key="2">
    <source>
        <dbReference type="EMBL" id="TBU34946.1"/>
    </source>
</evidence>